<organism evidence="4 5">
    <name type="scientific">Rozella allomycis (strain CSF55)</name>
    <dbReference type="NCBI Taxonomy" id="988480"/>
    <lineage>
        <taxon>Eukaryota</taxon>
        <taxon>Fungi</taxon>
        <taxon>Fungi incertae sedis</taxon>
        <taxon>Cryptomycota</taxon>
        <taxon>Cryptomycota incertae sedis</taxon>
        <taxon>Rozella</taxon>
    </lineage>
</organism>
<dbReference type="InterPro" id="IPR027417">
    <property type="entry name" value="P-loop_NTPase"/>
</dbReference>
<proteinExistence type="predicted"/>
<feature type="non-terminal residue" evidence="4">
    <location>
        <position position="226"/>
    </location>
</feature>
<keyword evidence="4" id="KW-0378">Hydrolase</keyword>
<evidence type="ECO:0000313" key="4">
    <source>
        <dbReference type="EMBL" id="RKP16577.1"/>
    </source>
</evidence>
<dbReference type="GO" id="GO:0005524">
    <property type="term" value="F:ATP binding"/>
    <property type="evidence" value="ECO:0007669"/>
    <property type="project" value="UniProtKB-KW"/>
</dbReference>
<evidence type="ECO:0000256" key="1">
    <source>
        <dbReference type="ARBA" id="ARBA00022741"/>
    </source>
</evidence>
<keyword evidence="1" id="KW-0547">Nucleotide-binding</keyword>
<dbReference type="PANTHER" id="PTHR48103:SF2">
    <property type="entry name" value="MIDASIN"/>
    <property type="match status" value="1"/>
</dbReference>
<evidence type="ECO:0000313" key="5">
    <source>
        <dbReference type="Proteomes" id="UP000281549"/>
    </source>
</evidence>
<reference evidence="5" key="1">
    <citation type="journal article" date="2018" name="Nat. Microbiol.">
        <title>Leveraging single-cell genomics to expand the fungal tree of life.</title>
        <authorList>
            <person name="Ahrendt S.R."/>
            <person name="Quandt C.A."/>
            <person name="Ciobanu D."/>
            <person name="Clum A."/>
            <person name="Salamov A."/>
            <person name="Andreopoulos B."/>
            <person name="Cheng J.F."/>
            <person name="Woyke T."/>
            <person name="Pelin A."/>
            <person name="Henrissat B."/>
            <person name="Reynolds N.K."/>
            <person name="Benny G.L."/>
            <person name="Smith M.E."/>
            <person name="James T.Y."/>
            <person name="Grigoriev I.V."/>
        </authorList>
    </citation>
    <scope>NUCLEOTIDE SEQUENCE [LARGE SCALE GENOMIC DNA]</scope>
    <source>
        <strain evidence="5">CSF55</strain>
    </source>
</reference>
<protein>
    <submittedName>
        <fullName evidence="4">P-loop containing nucleoside triphosphate hydrolase protein</fullName>
    </submittedName>
</protein>
<dbReference type="EMBL" id="ML006404">
    <property type="protein sequence ID" value="RKP16577.1"/>
    <property type="molecule type" value="Genomic_DNA"/>
</dbReference>
<evidence type="ECO:0000256" key="2">
    <source>
        <dbReference type="ARBA" id="ARBA00022840"/>
    </source>
</evidence>
<dbReference type="CDD" id="cd00009">
    <property type="entry name" value="AAA"/>
    <property type="match status" value="1"/>
</dbReference>
<dbReference type="GO" id="GO:0016887">
    <property type="term" value="F:ATP hydrolysis activity"/>
    <property type="evidence" value="ECO:0007669"/>
    <property type="project" value="InterPro"/>
</dbReference>
<evidence type="ECO:0000259" key="3">
    <source>
        <dbReference type="Pfam" id="PF07728"/>
    </source>
</evidence>
<dbReference type="Proteomes" id="UP000281549">
    <property type="component" value="Unassembled WGS sequence"/>
</dbReference>
<dbReference type="PANTHER" id="PTHR48103">
    <property type="entry name" value="MIDASIN-RELATED"/>
    <property type="match status" value="1"/>
</dbReference>
<gene>
    <name evidence="4" type="ORF">ROZALSC1DRAFT_17423</name>
</gene>
<sequence length="226" mass="25343">MIFLDCLNDSEFKQKALNKLSENYQLDFKNDFEYKDNQFGINPFYINLGPLEIFNSSLNDKFNLNAPTTKNNLIRILRAMQLDKSILMEGNPGVGKTSLISALSAITGHNLVRINLSDQTDIMDLFGSDLPCESGSGTFKWKDGPFLRALKDGHWILLDELNLASQSVLEGLNACLDHRGTVYIPELNKEFKVSKNCRIFAAQNPSCQGGGRKGLPKSFLNRFTQV</sequence>
<dbReference type="FunFam" id="3.40.50.300:FF:001384">
    <property type="entry name" value="Midasin"/>
    <property type="match status" value="1"/>
</dbReference>
<dbReference type="Pfam" id="PF07728">
    <property type="entry name" value="AAA_5"/>
    <property type="match status" value="1"/>
</dbReference>
<dbReference type="GO" id="GO:0005634">
    <property type="term" value="C:nucleus"/>
    <property type="evidence" value="ECO:0007669"/>
    <property type="project" value="TreeGrafter"/>
</dbReference>
<accession>A0A4P9YBE0</accession>
<dbReference type="GO" id="GO:0000027">
    <property type="term" value="P:ribosomal large subunit assembly"/>
    <property type="evidence" value="ECO:0007669"/>
    <property type="project" value="TreeGrafter"/>
</dbReference>
<keyword evidence="2" id="KW-0067">ATP-binding</keyword>
<name>A0A4P9YBE0_ROZAC</name>
<dbReference type="InterPro" id="IPR011704">
    <property type="entry name" value="ATPase_dyneun-rel_AAA"/>
</dbReference>
<dbReference type="Gene3D" id="3.40.50.300">
    <property type="entry name" value="P-loop containing nucleotide triphosphate hydrolases"/>
    <property type="match status" value="1"/>
</dbReference>
<feature type="domain" description="ATPase dynein-related AAA" evidence="3">
    <location>
        <begin position="86"/>
        <end position="223"/>
    </location>
</feature>
<dbReference type="GO" id="GO:0030687">
    <property type="term" value="C:preribosome, large subunit precursor"/>
    <property type="evidence" value="ECO:0007669"/>
    <property type="project" value="TreeGrafter"/>
</dbReference>
<dbReference type="GO" id="GO:0000055">
    <property type="term" value="P:ribosomal large subunit export from nucleus"/>
    <property type="evidence" value="ECO:0007669"/>
    <property type="project" value="TreeGrafter"/>
</dbReference>
<dbReference type="AlphaFoldDB" id="A0A4P9YBE0"/>
<dbReference type="SUPFAM" id="SSF52540">
    <property type="entry name" value="P-loop containing nucleoside triphosphate hydrolases"/>
    <property type="match status" value="1"/>
</dbReference>